<protein>
    <recommendedName>
        <fullName evidence="5">Transporter</fullName>
    </recommendedName>
</protein>
<feature type="compositionally biased region" description="Basic and acidic residues" evidence="1">
    <location>
        <begin position="119"/>
        <end position="134"/>
    </location>
</feature>
<evidence type="ECO:0000256" key="2">
    <source>
        <dbReference type="SAM" id="Phobius"/>
    </source>
</evidence>
<evidence type="ECO:0000313" key="3">
    <source>
        <dbReference type="EMBL" id="KAK4189256.1"/>
    </source>
</evidence>
<gene>
    <name evidence="3" type="ORF">QBC35DRAFT_148526</name>
</gene>
<feature type="region of interest" description="Disordered" evidence="1">
    <location>
        <begin position="77"/>
        <end position="139"/>
    </location>
</feature>
<name>A0AAN6WXC8_9PEZI</name>
<keyword evidence="2" id="KW-1133">Transmembrane helix</keyword>
<proteinExistence type="predicted"/>
<accession>A0AAN6WXC8</accession>
<sequence>MVGRDNQQLKRAAIWFAAGEKMAINGVCSGQQKVVLPLVLVFSSSSSVVRNRFKKSPRNDKIGFPLPATLSSSLVDSKRWQSDAGNRGPVPACHQGSPVRVCSPKLRNNPPTRSPSPPRELDGTKTRSRPDHSRPTTGAHATTLLQLHHRRQDVVCLKYFERKTCAPVIDDPACTGGIGYSVAVLFNRYNFSLSSCSFSASFVIALNAVYSVATLFIPALIDASGDRRRRRTIAFLSTVVCVCVGRCQPLR</sequence>
<dbReference type="AlphaFoldDB" id="A0AAN6WXC8"/>
<feature type="transmembrane region" description="Helical" evidence="2">
    <location>
        <begin position="198"/>
        <end position="221"/>
    </location>
</feature>
<comment type="caution">
    <text evidence="3">The sequence shown here is derived from an EMBL/GenBank/DDBJ whole genome shotgun (WGS) entry which is preliminary data.</text>
</comment>
<keyword evidence="4" id="KW-1185">Reference proteome</keyword>
<keyword evidence="2" id="KW-0812">Transmembrane</keyword>
<organism evidence="3 4">
    <name type="scientific">Podospora australis</name>
    <dbReference type="NCBI Taxonomy" id="1536484"/>
    <lineage>
        <taxon>Eukaryota</taxon>
        <taxon>Fungi</taxon>
        <taxon>Dikarya</taxon>
        <taxon>Ascomycota</taxon>
        <taxon>Pezizomycotina</taxon>
        <taxon>Sordariomycetes</taxon>
        <taxon>Sordariomycetidae</taxon>
        <taxon>Sordariales</taxon>
        <taxon>Podosporaceae</taxon>
        <taxon>Podospora</taxon>
    </lineage>
</organism>
<reference evidence="3" key="1">
    <citation type="journal article" date="2023" name="Mol. Phylogenet. Evol.">
        <title>Genome-scale phylogeny and comparative genomics of the fungal order Sordariales.</title>
        <authorList>
            <person name="Hensen N."/>
            <person name="Bonometti L."/>
            <person name="Westerberg I."/>
            <person name="Brannstrom I.O."/>
            <person name="Guillou S."/>
            <person name="Cros-Aarteil S."/>
            <person name="Calhoun S."/>
            <person name="Haridas S."/>
            <person name="Kuo A."/>
            <person name="Mondo S."/>
            <person name="Pangilinan J."/>
            <person name="Riley R."/>
            <person name="LaButti K."/>
            <person name="Andreopoulos B."/>
            <person name="Lipzen A."/>
            <person name="Chen C."/>
            <person name="Yan M."/>
            <person name="Daum C."/>
            <person name="Ng V."/>
            <person name="Clum A."/>
            <person name="Steindorff A."/>
            <person name="Ohm R.A."/>
            <person name="Martin F."/>
            <person name="Silar P."/>
            <person name="Natvig D.O."/>
            <person name="Lalanne C."/>
            <person name="Gautier V."/>
            <person name="Ament-Velasquez S.L."/>
            <person name="Kruys A."/>
            <person name="Hutchinson M.I."/>
            <person name="Powell A.J."/>
            <person name="Barry K."/>
            <person name="Miller A.N."/>
            <person name="Grigoriev I.V."/>
            <person name="Debuchy R."/>
            <person name="Gladieux P."/>
            <person name="Hiltunen Thoren M."/>
            <person name="Johannesson H."/>
        </authorList>
    </citation>
    <scope>NUCLEOTIDE SEQUENCE</scope>
    <source>
        <strain evidence="3">PSN309</strain>
    </source>
</reference>
<evidence type="ECO:0008006" key="5">
    <source>
        <dbReference type="Google" id="ProtNLM"/>
    </source>
</evidence>
<keyword evidence="2" id="KW-0472">Membrane</keyword>
<evidence type="ECO:0000313" key="4">
    <source>
        <dbReference type="Proteomes" id="UP001302126"/>
    </source>
</evidence>
<dbReference type="EMBL" id="MU864377">
    <property type="protein sequence ID" value="KAK4189256.1"/>
    <property type="molecule type" value="Genomic_DNA"/>
</dbReference>
<evidence type="ECO:0000256" key="1">
    <source>
        <dbReference type="SAM" id="MobiDB-lite"/>
    </source>
</evidence>
<dbReference type="Proteomes" id="UP001302126">
    <property type="component" value="Unassembled WGS sequence"/>
</dbReference>
<reference evidence="3" key="2">
    <citation type="submission" date="2023-05" db="EMBL/GenBank/DDBJ databases">
        <authorList>
            <consortium name="Lawrence Berkeley National Laboratory"/>
            <person name="Steindorff A."/>
            <person name="Hensen N."/>
            <person name="Bonometti L."/>
            <person name="Westerberg I."/>
            <person name="Brannstrom I.O."/>
            <person name="Guillou S."/>
            <person name="Cros-Aarteil S."/>
            <person name="Calhoun S."/>
            <person name="Haridas S."/>
            <person name="Kuo A."/>
            <person name="Mondo S."/>
            <person name="Pangilinan J."/>
            <person name="Riley R."/>
            <person name="Labutti K."/>
            <person name="Andreopoulos B."/>
            <person name="Lipzen A."/>
            <person name="Chen C."/>
            <person name="Yanf M."/>
            <person name="Daum C."/>
            <person name="Ng V."/>
            <person name="Clum A."/>
            <person name="Ohm R."/>
            <person name="Martin F."/>
            <person name="Silar P."/>
            <person name="Natvig D."/>
            <person name="Lalanne C."/>
            <person name="Gautier V."/>
            <person name="Ament-Velasquez S.L."/>
            <person name="Kruys A."/>
            <person name="Hutchinson M.I."/>
            <person name="Powell A.J."/>
            <person name="Barry K."/>
            <person name="Miller A.N."/>
            <person name="Grigoriev I.V."/>
            <person name="Debuchy R."/>
            <person name="Gladieux P."/>
            <person name="Thoren M.H."/>
            <person name="Johannesson H."/>
        </authorList>
    </citation>
    <scope>NUCLEOTIDE SEQUENCE</scope>
    <source>
        <strain evidence="3">PSN309</strain>
    </source>
</reference>